<reference evidence="1 2" key="1">
    <citation type="submission" date="2019-03" db="EMBL/GenBank/DDBJ databases">
        <title>Subsurface microbial communities from deep shales in Ohio and West Virginia, USA.</title>
        <authorList>
            <person name="Wrighton K."/>
        </authorList>
    </citation>
    <scope>NUCLEOTIDE SEQUENCE [LARGE SCALE GENOMIC DNA]</scope>
    <source>
        <strain evidence="1 2">MSL 6dP</strain>
    </source>
</reference>
<name>A0A4R8H7U9_9FIRM</name>
<dbReference type="AlphaFoldDB" id="A0A4R8H7U9"/>
<dbReference type="RefSeq" id="WP_134116947.1">
    <property type="nucleotide sequence ID" value="NZ_SOEG01000015.1"/>
</dbReference>
<dbReference type="Proteomes" id="UP000295832">
    <property type="component" value="Unassembled WGS sequence"/>
</dbReference>
<comment type="caution">
    <text evidence="1">The sequence shown here is derived from an EMBL/GenBank/DDBJ whole genome shotgun (WGS) entry which is preliminary data.</text>
</comment>
<gene>
    <name evidence="1" type="ORF">C7959_1159</name>
</gene>
<organism evidence="1 2">
    <name type="scientific">Orenia marismortui</name>
    <dbReference type="NCBI Taxonomy" id="46469"/>
    <lineage>
        <taxon>Bacteria</taxon>
        <taxon>Bacillati</taxon>
        <taxon>Bacillota</taxon>
        <taxon>Clostridia</taxon>
        <taxon>Halanaerobiales</taxon>
        <taxon>Halobacteroidaceae</taxon>
        <taxon>Orenia</taxon>
    </lineage>
</organism>
<sequence>MKIGEWIKWKPNTNIPKKVNLESLIDNKEGLMLTFTDKHNRDNLIYVFFKGSVLSYRNTDEGNLLQTFYCLSQMYDDEFYTQWSFFKIKNSSYIRWFNKESYKKYKGCNIEHYIFITPNDIIEVLSTYCPEVTVMKK</sequence>
<protein>
    <submittedName>
        <fullName evidence="1">Uncharacterized protein</fullName>
    </submittedName>
</protein>
<accession>A0A4R8H7U9</accession>
<evidence type="ECO:0000313" key="2">
    <source>
        <dbReference type="Proteomes" id="UP000295832"/>
    </source>
</evidence>
<evidence type="ECO:0000313" key="1">
    <source>
        <dbReference type="EMBL" id="TDX51133.1"/>
    </source>
</evidence>
<dbReference type="EMBL" id="SOEG01000015">
    <property type="protein sequence ID" value="TDX51133.1"/>
    <property type="molecule type" value="Genomic_DNA"/>
</dbReference>
<proteinExistence type="predicted"/>
<keyword evidence="2" id="KW-1185">Reference proteome</keyword>